<name>A0A397ID24_9GLOM</name>
<dbReference type="Proteomes" id="UP000266861">
    <property type="component" value="Unassembled WGS sequence"/>
</dbReference>
<dbReference type="SUPFAM" id="SSF56112">
    <property type="entry name" value="Protein kinase-like (PK-like)"/>
    <property type="match status" value="1"/>
</dbReference>
<dbReference type="EMBL" id="PQFF01000212">
    <property type="protein sequence ID" value="RHZ73799.1"/>
    <property type="molecule type" value="Genomic_DNA"/>
</dbReference>
<keyword evidence="3" id="KW-1185">Reference proteome</keyword>
<dbReference type="PROSITE" id="PS50011">
    <property type="entry name" value="PROTEIN_KINASE_DOM"/>
    <property type="match status" value="1"/>
</dbReference>
<evidence type="ECO:0000313" key="3">
    <source>
        <dbReference type="Proteomes" id="UP000266861"/>
    </source>
</evidence>
<dbReference type="STRING" id="1348612.A0A397ID24"/>
<evidence type="ECO:0000313" key="2">
    <source>
        <dbReference type="EMBL" id="RHZ73799.1"/>
    </source>
</evidence>
<dbReference type="Gene3D" id="1.10.510.10">
    <property type="entry name" value="Transferase(Phosphotransferase) domain 1"/>
    <property type="match status" value="1"/>
</dbReference>
<accession>A0A397ID24</accession>
<dbReference type="GO" id="GO:0004672">
    <property type="term" value="F:protein kinase activity"/>
    <property type="evidence" value="ECO:0007669"/>
    <property type="project" value="InterPro"/>
</dbReference>
<proteinExistence type="predicted"/>
<dbReference type="AlphaFoldDB" id="A0A397ID24"/>
<sequence>MTLLLWNHYSWFLSNLFLKIRWDVKKELPQKIIGSLKSLHENNVVHCGLHSRNILMKNRDPYFLYVIINPGLCRLRIDSISKKKKIYGSISYIPPEVLRGNYFIREGDIYSLGGIIDIKFDSNSFKRPTINELAFRNYIHNGFLDADDLEK</sequence>
<protein>
    <recommendedName>
        <fullName evidence="1">Protein kinase domain-containing protein</fullName>
    </recommendedName>
</protein>
<dbReference type="InterPro" id="IPR011009">
    <property type="entry name" value="Kinase-like_dom_sf"/>
</dbReference>
<dbReference type="GO" id="GO:0005524">
    <property type="term" value="F:ATP binding"/>
    <property type="evidence" value="ECO:0007669"/>
    <property type="project" value="InterPro"/>
</dbReference>
<organism evidence="2 3">
    <name type="scientific">Diversispora epigaea</name>
    <dbReference type="NCBI Taxonomy" id="1348612"/>
    <lineage>
        <taxon>Eukaryota</taxon>
        <taxon>Fungi</taxon>
        <taxon>Fungi incertae sedis</taxon>
        <taxon>Mucoromycota</taxon>
        <taxon>Glomeromycotina</taxon>
        <taxon>Glomeromycetes</taxon>
        <taxon>Diversisporales</taxon>
        <taxon>Diversisporaceae</taxon>
        <taxon>Diversispora</taxon>
    </lineage>
</organism>
<evidence type="ECO:0000259" key="1">
    <source>
        <dbReference type="PROSITE" id="PS50011"/>
    </source>
</evidence>
<gene>
    <name evidence="2" type="ORF">Glove_229g93</name>
</gene>
<dbReference type="Pfam" id="PF00069">
    <property type="entry name" value="Pkinase"/>
    <property type="match status" value="1"/>
</dbReference>
<feature type="domain" description="Protein kinase" evidence="1">
    <location>
        <begin position="1"/>
        <end position="151"/>
    </location>
</feature>
<reference evidence="2 3" key="1">
    <citation type="submission" date="2018-08" db="EMBL/GenBank/DDBJ databases">
        <title>Genome and evolution of the arbuscular mycorrhizal fungus Diversispora epigaea (formerly Glomus versiforme) and its bacterial endosymbionts.</title>
        <authorList>
            <person name="Sun X."/>
            <person name="Fei Z."/>
            <person name="Harrison M."/>
        </authorList>
    </citation>
    <scope>NUCLEOTIDE SEQUENCE [LARGE SCALE GENOMIC DNA]</scope>
    <source>
        <strain evidence="2 3">IT104</strain>
    </source>
</reference>
<dbReference type="OrthoDB" id="10261027at2759"/>
<dbReference type="InterPro" id="IPR000719">
    <property type="entry name" value="Prot_kinase_dom"/>
</dbReference>
<comment type="caution">
    <text evidence="2">The sequence shown here is derived from an EMBL/GenBank/DDBJ whole genome shotgun (WGS) entry which is preliminary data.</text>
</comment>